<gene>
    <name evidence="1" type="ORF">BRADI_1g44806v3</name>
</gene>
<proteinExistence type="predicted"/>
<evidence type="ECO:0000313" key="1">
    <source>
        <dbReference type="EMBL" id="PNT76137.1"/>
    </source>
</evidence>
<keyword evidence="3" id="KW-1185">Reference proteome</keyword>
<dbReference type="InParanoid" id="A0A2K2DPE4"/>
<reference evidence="1 2" key="1">
    <citation type="journal article" date="2010" name="Nature">
        <title>Genome sequencing and analysis of the model grass Brachypodium distachyon.</title>
        <authorList>
            <consortium name="International Brachypodium Initiative"/>
        </authorList>
    </citation>
    <scope>NUCLEOTIDE SEQUENCE [LARGE SCALE GENOMIC DNA]</scope>
    <source>
        <strain evidence="1 2">Bd21</strain>
    </source>
</reference>
<sequence>MFALELHPLDVADHIRIQRFFHPVTFQIKWFQCARRSKEHACRSSVPQPKGSPEYLPHATTYPILSSSQLHRVDFSNCSSCIHGKKYSFCWLGGAYKVYLLHLGLNTFQHI</sequence>
<dbReference type="Proteomes" id="UP000008810">
    <property type="component" value="Chromosome 1"/>
</dbReference>
<protein>
    <submittedName>
        <fullName evidence="1 2">Uncharacterized protein</fullName>
    </submittedName>
</protein>
<accession>A0A2K2DPE4</accession>
<organism evidence="1">
    <name type="scientific">Brachypodium distachyon</name>
    <name type="common">Purple false brome</name>
    <name type="synonym">Trachynia distachya</name>
    <dbReference type="NCBI Taxonomy" id="15368"/>
    <lineage>
        <taxon>Eukaryota</taxon>
        <taxon>Viridiplantae</taxon>
        <taxon>Streptophyta</taxon>
        <taxon>Embryophyta</taxon>
        <taxon>Tracheophyta</taxon>
        <taxon>Spermatophyta</taxon>
        <taxon>Magnoliopsida</taxon>
        <taxon>Liliopsida</taxon>
        <taxon>Poales</taxon>
        <taxon>Poaceae</taxon>
        <taxon>BOP clade</taxon>
        <taxon>Pooideae</taxon>
        <taxon>Stipodae</taxon>
        <taxon>Brachypodieae</taxon>
        <taxon>Brachypodium</taxon>
    </lineage>
</organism>
<reference evidence="2" key="3">
    <citation type="submission" date="2018-08" db="UniProtKB">
        <authorList>
            <consortium name="EnsemblPlants"/>
        </authorList>
    </citation>
    <scope>IDENTIFICATION</scope>
    <source>
        <strain evidence="2">cv. Bd21</strain>
    </source>
</reference>
<dbReference type="AlphaFoldDB" id="A0A2K2DPE4"/>
<evidence type="ECO:0000313" key="3">
    <source>
        <dbReference type="Proteomes" id="UP000008810"/>
    </source>
</evidence>
<dbReference type="EMBL" id="CM000880">
    <property type="protein sequence ID" value="PNT76137.1"/>
    <property type="molecule type" value="Genomic_DNA"/>
</dbReference>
<reference evidence="1" key="2">
    <citation type="submission" date="2017-06" db="EMBL/GenBank/DDBJ databases">
        <title>WGS assembly of Brachypodium distachyon.</title>
        <authorList>
            <consortium name="The International Brachypodium Initiative"/>
            <person name="Lucas S."/>
            <person name="Harmon-Smith M."/>
            <person name="Lail K."/>
            <person name="Tice H."/>
            <person name="Grimwood J."/>
            <person name="Bruce D."/>
            <person name="Barry K."/>
            <person name="Shu S."/>
            <person name="Lindquist E."/>
            <person name="Wang M."/>
            <person name="Pitluck S."/>
            <person name="Vogel J.P."/>
            <person name="Garvin D.F."/>
            <person name="Mockler T.C."/>
            <person name="Schmutz J."/>
            <person name="Rokhsar D."/>
            <person name="Bevan M.W."/>
        </authorList>
    </citation>
    <scope>NUCLEOTIDE SEQUENCE</scope>
    <source>
        <strain evidence="1">Bd21</strain>
    </source>
</reference>
<dbReference type="EnsemblPlants" id="PNT76137">
    <property type="protein sequence ID" value="PNT76137"/>
    <property type="gene ID" value="BRADI_1g44806v3"/>
</dbReference>
<dbReference type="Gramene" id="PNT76137">
    <property type="protein sequence ID" value="PNT76137"/>
    <property type="gene ID" value="BRADI_1g44806v3"/>
</dbReference>
<name>A0A2K2DPE4_BRADI</name>
<evidence type="ECO:0000313" key="2">
    <source>
        <dbReference type="EnsemblPlants" id="PNT76137"/>
    </source>
</evidence>